<gene>
    <name evidence="3" type="ORF">LH440_03120</name>
    <name evidence="2" type="ORF">LHGZ1_3267</name>
</gene>
<reference evidence="2" key="3">
    <citation type="submission" date="2017-06" db="EMBL/GenBank/DDBJ databases">
        <authorList>
            <person name="Kim H.J."/>
            <person name="Triplett B.A."/>
        </authorList>
    </citation>
    <scope>NUCLEOTIDE SEQUENCE</scope>
    <source>
        <strain evidence="2">HLGZ1</strain>
    </source>
</reference>
<evidence type="ECO:0000313" key="3">
    <source>
        <dbReference type="EMBL" id="MCG9024907.1"/>
    </source>
</evidence>
<accession>A0A248LMZ1</accession>
<dbReference type="RefSeq" id="WP_012698521.1">
    <property type="nucleotide sequence ID" value="NZ_CP022115.1"/>
</dbReference>
<dbReference type="OMA" id="YRIFYYD"/>
<dbReference type="GeneID" id="75108283"/>
<dbReference type="OrthoDB" id="9794137at2"/>
<dbReference type="EMBL" id="CP022115">
    <property type="protein sequence ID" value="ASJ26098.1"/>
    <property type="molecule type" value="Genomic_DNA"/>
</dbReference>
<dbReference type="GO" id="GO:0004540">
    <property type="term" value="F:RNA nuclease activity"/>
    <property type="evidence" value="ECO:0007669"/>
    <property type="project" value="InterPro"/>
</dbReference>
<dbReference type="Gene3D" id="3.40.50.1010">
    <property type="entry name" value="5'-nuclease"/>
    <property type="match status" value="1"/>
</dbReference>
<dbReference type="Proteomes" id="UP000197424">
    <property type="component" value="Chromosome"/>
</dbReference>
<dbReference type="AlphaFoldDB" id="A0A248LMZ1"/>
<dbReference type="EMBL" id="JAJAXM010000004">
    <property type="protein sequence ID" value="MCG9024907.1"/>
    <property type="molecule type" value="Genomic_DNA"/>
</dbReference>
<dbReference type="Pfam" id="PF01936">
    <property type="entry name" value="NYN"/>
    <property type="match status" value="1"/>
</dbReference>
<feature type="domain" description="NYN" evidence="1">
    <location>
        <begin position="127"/>
        <end position="188"/>
    </location>
</feature>
<proteinExistence type="predicted"/>
<dbReference type="InterPro" id="IPR021139">
    <property type="entry name" value="NYN"/>
</dbReference>
<protein>
    <submittedName>
        <fullName evidence="2 3">NYN domain-containing protein</fullName>
    </submittedName>
</protein>
<reference evidence="4" key="2">
    <citation type="submission" date="2017-06" db="EMBL/GenBank/DDBJ databases">
        <title>Whole genome sequence of Laribacter hongkongensis LHGZ1.</title>
        <authorList>
            <person name="Chen D."/>
            <person name="Wu H."/>
            <person name="Chen J."/>
        </authorList>
    </citation>
    <scope>NUCLEOTIDE SEQUENCE [LARGE SCALE GENOMIC DNA]</scope>
    <source>
        <strain evidence="4">LHGZ1</strain>
    </source>
</reference>
<evidence type="ECO:0000259" key="1">
    <source>
        <dbReference type="Pfam" id="PF01936"/>
    </source>
</evidence>
<evidence type="ECO:0000313" key="4">
    <source>
        <dbReference type="Proteomes" id="UP000197424"/>
    </source>
</evidence>
<sequence>MATAILIDGAFFLHRYRALVADAATHTADDVADTLVRWSLAHLNQQDERRDLYRIFFYDCPPLTKKVHTPVGNVLRDFAESPEARFRTTLHEALSRKRKLVLRRGQLADFNQWNIKPMVQRQILKGERSVDDLRDDDFIYDVRQNGIDTLMALDVAGIVYKKLADQVVLFAADADFVPLAQLVRPEGIDLVLDPMWKPVAPELFNHIDGLRSTCPRPVRELGTNGNA</sequence>
<dbReference type="Proteomes" id="UP001200247">
    <property type="component" value="Unassembled WGS sequence"/>
</dbReference>
<reference evidence="3 5" key="4">
    <citation type="submission" date="2021-10" db="EMBL/GenBank/DDBJ databases">
        <title>Whole-genome sequencing analysis of Laribacter hongkongensis: virulence gene profiles, carbohydrate-active enzyme prediction, and antimicrobial resistance characterization.</title>
        <authorList>
            <person name="Yuan P."/>
            <person name="Zhan Y."/>
            <person name="Chen D."/>
        </authorList>
    </citation>
    <scope>NUCLEOTIDE SEQUENCE [LARGE SCALE GENOMIC DNA]</scope>
    <source>
        <strain evidence="3 5">W67</strain>
    </source>
</reference>
<evidence type="ECO:0000313" key="5">
    <source>
        <dbReference type="Proteomes" id="UP001200247"/>
    </source>
</evidence>
<reference evidence="2" key="1">
    <citation type="journal article" date="2017" name="J. Antimicrob. Chemother.">
        <title>Emergence and genomic analysis of MDR Laribacter hongkongensis strain HLGZ1 from Guangzhou, China.</title>
        <authorList>
            <person name="Wu H.K."/>
            <person name="Chen J.H."/>
            <person name="Yang L."/>
            <person name="Li A.R."/>
            <person name="Su D.H."/>
            <person name="Lin Y.P."/>
            <person name="Chen D.Q."/>
        </authorList>
    </citation>
    <scope>NUCLEOTIDE SEQUENCE</scope>
    <source>
        <strain evidence="2">HLGZ1</strain>
    </source>
</reference>
<name>A0A248LMZ1_9NEIS</name>
<dbReference type="CDD" id="cd18722">
    <property type="entry name" value="PIN_NicB-like"/>
    <property type="match status" value="1"/>
</dbReference>
<evidence type="ECO:0000313" key="2">
    <source>
        <dbReference type="EMBL" id="ASJ26098.1"/>
    </source>
</evidence>
<organism evidence="2 4">
    <name type="scientific">Laribacter hongkongensis</name>
    <dbReference type="NCBI Taxonomy" id="168471"/>
    <lineage>
        <taxon>Bacteria</taxon>
        <taxon>Pseudomonadati</taxon>
        <taxon>Pseudomonadota</taxon>
        <taxon>Betaproteobacteria</taxon>
        <taxon>Neisseriales</taxon>
        <taxon>Aquaspirillaceae</taxon>
        <taxon>Laribacter</taxon>
    </lineage>
</organism>